<sequence length="271" mass="29582">MNWKLGLTLLLTLPLISPAAASDFSGLANPAFGRSILLGSERRQEADCAALAYLPFQETDIIDIADAEAAEDAPTGDRNINTPPASENQFDEFLSKADAERLKNAVIIRLASDVGDEAVAYDLFGSLMWRMTPSWEGSAEDIARKEAFRKAIAPKCGAIFNAARDDHLQEVLTAVSATPISLPDVDTCLAYDLIGQKSSEYHDYADYLHSDRDGDSMYNLLLGKGGAKRSAREKAIEAKAVQIKITPQLAALRMLACLPVLAEEFRRLHPR</sequence>
<keyword evidence="1" id="KW-0732">Signal</keyword>
<proteinExistence type="predicted"/>
<feature type="signal peptide" evidence="1">
    <location>
        <begin position="1"/>
        <end position="21"/>
    </location>
</feature>
<protein>
    <submittedName>
        <fullName evidence="2">Uncharacterized protein</fullName>
    </submittedName>
</protein>
<reference evidence="3" key="1">
    <citation type="submission" date="2018-08" db="EMBL/GenBank/DDBJ databases">
        <authorList>
            <person name="Kim S.-J."/>
            <person name="Jung G.-Y."/>
        </authorList>
    </citation>
    <scope>NUCLEOTIDE SEQUENCE [LARGE SCALE GENOMIC DNA]</scope>
    <source>
        <strain evidence="3">GY_G</strain>
    </source>
</reference>
<evidence type="ECO:0000256" key="1">
    <source>
        <dbReference type="SAM" id="SignalP"/>
    </source>
</evidence>
<name>A0A371BHY5_9SPHN</name>
<dbReference type="RefSeq" id="WP_115548757.1">
    <property type="nucleotide sequence ID" value="NZ_QRGP01000001.1"/>
</dbReference>
<gene>
    <name evidence="2" type="ORF">DXH95_07535</name>
</gene>
<dbReference type="EMBL" id="QRGP01000001">
    <property type="protein sequence ID" value="RDV07212.1"/>
    <property type="molecule type" value="Genomic_DNA"/>
</dbReference>
<evidence type="ECO:0000313" key="3">
    <source>
        <dbReference type="Proteomes" id="UP000263833"/>
    </source>
</evidence>
<accession>A0A371BHY5</accession>
<dbReference type="AlphaFoldDB" id="A0A371BHY5"/>
<organism evidence="2 3">
    <name type="scientific">Sphingorhabdus pulchriflava</name>
    <dbReference type="NCBI Taxonomy" id="2292257"/>
    <lineage>
        <taxon>Bacteria</taxon>
        <taxon>Pseudomonadati</taxon>
        <taxon>Pseudomonadota</taxon>
        <taxon>Alphaproteobacteria</taxon>
        <taxon>Sphingomonadales</taxon>
        <taxon>Sphingomonadaceae</taxon>
        <taxon>Sphingorhabdus</taxon>
    </lineage>
</organism>
<feature type="chain" id="PRO_5016976781" evidence="1">
    <location>
        <begin position="22"/>
        <end position="271"/>
    </location>
</feature>
<dbReference type="Proteomes" id="UP000263833">
    <property type="component" value="Unassembled WGS sequence"/>
</dbReference>
<comment type="caution">
    <text evidence="2">The sequence shown here is derived from an EMBL/GenBank/DDBJ whole genome shotgun (WGS) entry which is preliminary data.</text>
</comment>
<evidence type="ECO:0000313" key="2">
    <source>
        <dbReference type="EMBL" id="RDV07212.1"/>
    </source>
</evidence>
<keyword evidence="3" id="KW-1185">Reference proteome</keyword>